<dbReference type="GO" id="GO:0006914">
    <property type="term" value="P:autophagy"/>
    <property type="evidence" value="ECO:0007669"/>
    <property type="project" value="UniProtKB-KW"/>
</dbReference>
<dbReference type="InterPro" id="IPR000719">
    <property type="entry name" value="Prot_kinase_dom"/>
</dbReference>
<dbReference type="InterPro" id="IPR011009">
    <property type="entry name" value="Kinase-like_dom_sf"/>
</dbReference>
<dbReference type="FunFam" id="3.30.200.20:FF:000470">
    <property type="entry name" value="Serine/threonine-protein kinase RAD53"/>
    <property type="match status" value="1"/>
</dbReference>
<dbReference type="GO" id="GO:0005524">
    <property type="term" value="F:ATP binding"/>
    <property type="evidence" value="ECO:0007669"/>
    <property type="project" value="UniProtKB-UniRule"/>
</dbReference>
<dbReference type="SUPFAM" id="SSF49879">
    <property type="entry name" value="SMAD/FHA domain"/>
    <property type="match status" value="1"/>
</dbReference>
<feature type="non-terminal residue" evidence="12">
    <location>
        <position position="1"/>
    </location>
</feature>
<keyword evidence="5 8" id="KW-0067">ATP-binding</keyword>
<dbReference type="PROSITE" id="PS00107">
    <property type="entry name" value="PROTEIN_KINASE_ATP"/>
    <property type="match status" value="1"/>
</dbReference>
<dbReference type="AlphaFoldDB" id="A0A9P5CM35"/>
<evidence type="ECO:0000256" key="4">
    <source>
        <dbReference type="ARBA" id="ARBA00022741"/>
    </source>
</evidence>
<feature type="domain" description="Protein kinase" evidence="11">
    <location>
        <begin position="285"/>
        <end position="570"/>
    </location>
</feature>
<dbReference type="OrthoDB" id="504170at2759"/>
<sequence length="1219" mass="137069">ATQTVLDPRRLGKQNSGFSDDDIADIVCLLLPISEGARAELREMALRTSMHVVDADDAAHPDLQPPEGLSHLPYLVGEQAIILRLSAQVKHPLLGFAFGRNSSTCDIYFANDPRRRLSNIHFRIYFNEYGVLMLEDSSMNGTVVDGAMLKGKEGNKAKPDQEKLPKRRTLNPGSQIVILMADRQDDLHFMVQVPRREGDYEEMYRRNLTRYMKRLQQLRAEQGDGDASKTITPGPSGHVDLFPVDETTRRITPRGNRRPMLLDDQTQDADEVQGLPREWNGSGKYNRVGRIGKGAFATVYMVTAKFDGRPYAAKELDKRRFMKNGVLDQKVENEMKIMQKAKHPNIVEYVEHLDWDNRLLIIIMEYVPQGDLGSLVGDNQPLLEGIVQQMTSQLLSALAYLHANNITHRDVKPDNILVQSLQPFVVKLTDFGLSKMVDTEQTFLKTFCGTLLYCAPEVYNEFAEYDEYGHRFPRNRTRRRPTGQRYDHAIDIWSLGGVLFYALTGQPPFPAKNGISYTELLHQIMTKRLNTQPLTQMSITSDGIDFLLRMLQRRPEQRATIEELRTHNWLEGTSFSQEEPAAGGSQDEEIDEQETDVEEDLALEQFGDDKVQVVDFDRYESQKENYTFDQKPQQPQKLFGEVSDVGDSGALPSNRLNLPSQTADPEGTQLFHTVIKDSFGSEVSTPRQPRKSQQNTRGALPPALTQSQYSVTQSIIELNNLTFDAESQDLGGAESQLENLNMKSLAPSHGNLTSFNTSKRKTSVDTSDEFESTPKARPAVKRLRSESVFDAMSYDEEAEQNLYAQVPPLSRINSNRQIDKPVHKSTYWNARDSKSWHLYYPEMTQLQHDAFASAAKARGESFAPGKSPLWDLAMKHFPPSLSESQAPSLGSSQNSTSDLASRASDRRNDASGLVDLGDIMPPDYSTLSLAHADPPLNRVVALLESAEGSVVSGVSILINSAMVSWGRAEDNTHTYTPKTEPKVPKYGLKIMLWKTGYEPSKDLQPWNSAGDDFHFYISTKATYGLQINRTVLPSHDPKAPRGPCRHWIRLHDGDVVVFWGTGNRDDNTKAKLVFRCEWGGSSRPRDPALPAQLVPAEIADCLDLSCRKAEERASKLLEYDLRLQEAAYDTAERQKNIERERLHSQNFEVKRLEACRNLAMRASGKSSPASTEQLMTPTPAPPNMMGYTNPLMIRKKSAPTLKHASSTVDARALQTMVEE</sequence>
<keyword evidence="13" id="KW-1185">Reference proteome</keyword>
<evidence type="ECO:0000256" key="3">
    <source>
        <dbReference type="ARBA" id="ARBA00022448"/>
    </source>
</evidence>
<dbReference type="SMART" id="SM00220">
    <property type="entry name" value="S_TKc"/>
    <property type="match status" value="1"/>
</dbReference>
<dbReference type="PANTHER" id="PTHR24348:SF68">
    <property type="entry name" value="SERINE_THREONINE-PROTEIN KINASE ATG1C"/>
    <property type="match status" value="1"/>
</dbReference>
<feature type="region of interest" description="Disordered" evidence="9">
    <location>
        <begin position="881"/>
        <end position="914"/>
    </location>
</feature>
<dbReference type="RefSeq" id="XP_040773434.1">
    <property type="nucleotide sequence ID" value="XM_040924299.1"/>
</dbReference>
<name>A0A9P5CM35_CRYP1</name>
<dbReference type="Proteomes" id="UP000803844">
    <property type="component" value="Unassembled WGS sequence"/>
</dbReference>
<evidence type="ECO:0000259" key="10">
    <source>
        <dbReference type="PROSITE" id="PS50006"/>
    </source>
</evidence>
<proteinExistence type="inferred from homology"/>
<dbReference type="InterPro" id="IPR008984">
    <property type="entry name" value="SMAD_FHA_dom_sf"/>
</dbReference>
<dbReference type="GO" id="GO:0034045">
    <property type="term" value="C:phagophore assembly site membrane"/>
    <property type="evidence" value="ECO:0007669"/>
    <property type="project" value="UniProtKB-SubCell"/>
</dbReference>
<evidence type="ECO:0000313" key="13">
    <source>
        <dbReference type="Proteomes" id="UP000803844"/>
    </source>
</evidence>
<dbReference type="GO" id="GO:0004674">
    <property type="term" value="F:protein serine/threonine kinase activity"/>
    <property type="evidence" value="ECO:0007669"/>
    <property type="project" value="InterPro"/>
</dbReference>
<accession>A0A9P5CM35</accession>
<dbReference type="EMBL" id="MU032350">
    <property type="protein sequence ID" value="KAF3762455.1"/>
    <property type="molecule type" value="Genomic_DNA"/>
</dbReference>
<evidence type="ECO:0000259" key="11">
    <source>
        <dbReference type="PROSITE" id="PS50011"/>
    </source>
</evidence>
<feature type="domain" description="FHA" evidence="10">
    <location>
        <begin position="96"/>
        <end position="149"/>
    </location>
</feature>
<feature type="region of interest" description="Disordered" evidence="9">
    <location>
        <begin position="1162"/>
        <end position="1182"/>
    </location>
</feature>
<evidence type="ECO:0000313" key="12">
    <source>
        <dbReference type="EMBL" id="KAF3762455.1"/>
    </source>
</evidence>
<evidence type="ECO:0000256" key="2">
    <source>
        <dbReference type="ARBA" id="ARBA00005575"/>
    </source>
</evidence>
<protein>
    <recommendedName>
        <fullName evidence="7">Autophagy-related protein 1</fullName>
    </recommendedName>
</protein>
<comment type="similarity">
    <text evidence="2">Belongs to the protein kinase superfamily. CAMK Ser/Thr protein kinase family. CHEK2 subfamily.</text>
</comment>
<feature type="compositionally biased region" description="Polar residues" evidence="9">
    <location>
        <begin position="881"/>
        <end position="899"/>
    </location>
</feature>
<comment type="subcellular location">
    <subcellularLocation>
        <location evidence="1">Preautophagosomal structure membrane</location>
        <topology evidence="1">Peripheral membrane protein</topology>
    </subcellularLocation>
</comment>
<evidence type="ECO:0000256" key="6">
    <source>
        <dbReference type="ARBA" id="ARBA00023006"/>
    </source>
</evidence>
<feature type="compositionally biased region" description="Polar residues" evidence="9">
    <location>
        <begin position="1164"/>
        <end position="1176"/>
    </location>
</feature>
<evidence type="ECO:0000256" key="8">
    <source>
        <dbReference type="PROSITE-ProRule" id="PRU10141"/>
    </source>
</evidence>
<feature type="compositionally biased region" description="Acidic residues" evidence="9">
    <location>
        <begin position="586"/>
        <end position="597"/>
    </location>
</feature>
<gene>
    <name evidence="12" type="ORF">M406DRAFT_46303</name>
</gene>
<feature type="region of interest" description="Disordered" evidence="9">
    <location>
        <begin position="678"/>
        <end position="703"/>
    </location>
</feature>
<keyword evidence="6" id="KW-0072">Autophagy</keyword>
<feature type="region of interest" description="Disordered" evidence="9">
    <location>
        <begin position="624"/>
        <end position="651"/>
    </location>
</feature>
<dbReference type="InterPro" id="IPR045269">
    <property type="entry name" value="Atg1-like"/>
</dbReference>
<dbReference type="Gene3D" id="1.10.510.10">
    <property type="entry name" value="Transferase(Phosphotransferase) domain 1"/>
    <property type="match status" value="1"/>
</dbReference>
<dbReference type="InterPro" id="IPR000253">
    <property type="entry name" value="FHA_dom"/>
</dbReference>
<comment type="caution">
    <text evidence="12">The sequence shown here is derived from an EMBL/GenBank/DDBJ whole genome shotgun (WGS) entry which is preliminary data.</text>
</comment>
<dbReference type="InterPro" id="IPR017441">
    <property type="entry name" value="Protein_kinase_ATP_BS"/>
</dbReference>
<dbReference type="GeneID" id="63841428"/>
<dbReference type="PROSITE" id="PS00108">
    <property type="entry name" value="PROTEIN_KINASE_ST"/>
    <property type="match status" value="1"/>
</dbReference>
<dbReference type="PROSITE" id="PS50011">
    <property type="entry name" value="PROTEIN_KINASE_DOM"/>
    <property type="match status" value="1"/>
</dbReference>
<feature type="binding site" evidence="8">
    <location>
        <position position="314"/>
    </location>
    <ligand>
        <name>ATP</name>
        <dbReference type="ChEBI" id="CHEBI:30616"/>
    </ligand>
</feature>
<feature type="compositionally biased region" description="Polar residues" evidence="9">
    <location>
        <begin position="681"/>
        <end position="697"/>
    </location>
</feature>
<evidence type="ECO:0000256" key="7">
    <source>
        <dbReference type="ARBA" id="ARBA00030237"/>
    </source>
</evidence>
<dbReference type="InterPro" id="IPR008271">
    <property type="entry name" value="Ser/Thr_kinase_AS"/>
</dbReference>
<evidence type="ECO:0000256" key="5">
    <source>
        <dbReference type="ARBA" id="ARBA00022840"/>
    </source>
</evidence>
<organism evidence="12 13">
    <name type="scientific">Cryphonectria parasitica (strain ATCC 38755 / EP155)</name>
    <dbReference type="NCBI Taxonomy" id="660469"/>
    <lineage>
        <taxon>Eukaryota</taxon>
        <taxon>Fungi</taxon>
        <taxon>Dikarya</taxon>
        <taxon>Ascomycota</taxon>
        <taxon>Pezizomycotina</taxon>
        <taxon>Sordariomycetes</taxon>
        <taxon>Sordariomycetidae</taxon>
        <taxon>Diaporthales</taxon>
        <taxon>Cryphonectriaceae</taxon>
        <taxon>Cryphonectria-Endothia species complex</taxon>
        <taxon>Cryphonectria</taxon>
    </lineage>
</organism>
<feature type="compositionally biased region" description="Polar residues" evidence="9">
    <location>
        <begin position="624"/>
        <end position="636"/>
    </location>
</feature>
<dbReference type="Gene3D" id="2.60.200.20">
    <property type="match status" value="1"/>
</dbReference>
<feature type="region of interest" description="Disordered" evidence="9">
    <location>
        <begin position="748"/>
        <end position="776"/>
    </location>
</feature>
<dbReference type="Pfam" id="PF00498">
    <property type="entry name" value="FHA"/>
    <property type="match status" value="1"/>
</dbReference>
<evidence type="ECO:0000256" key="1">
    <source>
        <dbReference type="ARBA" id="ARBA00004623"/>
    </source>
</evidence>
<evidence type="ECO:0000256" key="9">
    <source>
        <dbReference type="SAM" id="MobiDB-lite"/>
    </source>
</evidence>
<keyword evidence="4 8" id="KW-0547">Nucleotide-binding</keyword>
<feature type="region of interest" description="Disordered" evidence="9">
    <location>
        <begin position="569"/>
        <end position="597"/>
    </location>
</feature>
<reference evidence="12" key="1">
    <citation type="journal article" date="2020" name="Phytopathology">
        <title>Genome sequence of the chestnut blight fungus Cryphonectria parasitica EP155: A fundamental resource for an archetypical invasive plant pathogen.</title>
        <authorList>
            <person name="Crouch J.A."/>
            <person name="Dawe A."/>
            <person name="Aerts A."/>
            <person name="Barry K."/>
            <person name="Churchill A.C.L."/>
            <person name="Grimwood J."/>
            <person name="Hillman B."/>
            <person name="Milgroom M.G."/>
            <person name="Pangilinan J."/>
            <person name="Smith M."/>
            <person name="Salamov A."/>
            <person name="Schmutz J."/>
            <person name="Yadav J."/>
            <person name="Grigoriev I.V."/>
            <person name="Nuss D."/>
        </authorList>
    </citation>
    <scope>NUCLEOTIDE SEQUENCE</scope>
    <source>
        <strain evidence="12">EP155</strain>
    </source>
</reference>
<keyword evidence="3" id="KW-0813">Transport</keyword>
<dbReference type="PROSITE" id="PS50006">
    <property type="entry name" value="FHA_DOMAIN"/>
    <property type="match status" value="1"/>
</dbReference>
<dbReference type="PANTHER" id="PTHR24348">
    <property type="entry name" value="SERINE/THREONINE-PROTEIN KINASE UNC-51-RELATED"/>
    <property type="match status" value="1"/>
</dbReference>
<dbReference type="GO" id="GO:0010506">
    <property type="term" value="P:regulation of autophagy"/>
    <property type="evidence" value="ECO:0007669"/>
    <property type="project" value="InterPro"/>
</dbReference>
<feature type="region of interest" description="Disordered" evidence="9">
    <location>
        <begin position="221"/>
        <end position="242"/>
    </location>
</feature>
<dbReference type="SUPFAM" id="SSF56112">
    <property type="entry name" value="Protein kinase-like (PK-like)"/>
    <property type="match status" value="1"/>
</dbReference>
<dbReference type="Pfam" id="PF00069">
    <property type="entry name" value="Pkinase"/>
    <property type="match status" value="1"/>
</dbReference>